<evidence type="ECO:0000256" key="6">
    <source>
        <dbReference type="ARBA" id="ARBA00022777"/>
    </source>
</evidence>
<dbReference type="GO" id="GO:0005886">
    <property type="term" value="C:plasma membrane"/>
    <property type="evidence" value="ECO:0007669"/>
    <property type="project" value="TreeGrafter"/>
</dbReference>
<dbReference type="SMART" id="SM00388">
    <property type="entry name" value="HisKA"/>
    <property type="match status" value="1"/>
</dbReference>
<dbReference type="CDD" id="cd00082">
    <property type="entry name" value="HisKA"/>
    <property type="match status" value="1"/>
</dbReference>
<dbReference type="GO" id="GO:0004721">
    <property type="term" value="F:phosphoprotein phosphatase activity"/>
    <property type="evidence" value="ECO:0007669"/>
    <property type="project" value="TreeGrafter"/>
</dbReference>
<dbReference type="Gene3D" id="1.10.287.130">
    <property type="match status" value="1"/>
</dbReference>
<dbReference type="RefSeq" id="WP_012897846.1">
    <property type="nucleotide sequence ID" value="NZ_CAKMAO010000001.1"/>
</dbReference>
<reference evidence="10 12" key="3">
    <citation type="journal article" date="2017" name="BMC Genomics">
        <title>Comparative and functional genomics of the Lactococcus lactis taxon; insights into evolution and niche adaptation.</title>
        <authorList>
            <person name="Kelleher P."/>
            <person name="Bottacini F."/>
            <person name="Mahony J."/>
            <person name="Kilcawley K.N."/>
            <person name="van Sinderen D."/>
        </authorList>
    </citation>
    <scope>NUCLEOTIDE SEQUENCE [LARGE SCALE GENOMIC DNA]</scope>
    <source>
        <strain evidence="10 12">UC11</strain>
    </source>
</reference>
<dbReference type="SMR" id="A0A0V8CEC9"/>
<keyword evidence="8" id="KW-0812">Transmembrane</keyword>
<keyword evidence="6 10" id="KW-0418">Kinase</keyword>
<dbReference type="Proteomes" id="UP000234865">
    <property type="component" value="Unassembled WGS sequence"/>
</dbReference>
<protein>
    <recommendedName>
        <fullName evidence="3">histidine kinase</fullName>
        <ecNumber evidence="3">2.7.13.3</ecNumber>
    </recommendedName>
</protein>
<dbReference type="InterPro" id="IPR036097">
    <property type="entry name" value="HisK_dim/P_sf"/>
</dbReference>
<keyword evidence="8" id="KW-0472">Membrane</keyword>
<comment type="catalytic activity">
    <reaction evidence="1">
        <text>ATP + protein L-histidine = ADP + protein N-phospho-L-histidine.</text>
        <dbReference type="EC" id="2.7.13.3"/>
    </reaction>
</comment>
<dbReference type="AlphaFoldDB" id="A0A0V8CEC9"/>
<dbReference type="InterPro" id="IPR003661">
    <property type="entry name" value="HisK_dim/P_dom"/>
</dbReference>
<evidence type="ECO:0000313" key="13">
    <source>
        <dbReference type="Proteomes" id="UP000234865"/>
    </source>
</evidence>
<dbReference type="PRINTS" id="PR01780">
    <property type="entry name" value="LANTIREGPROT"/>
</dbReference>
<dbReference type="Proteomes" id="UP000192067">
    <property type="component" value="Chromosome"/>
</dbReference>
<dbReference type="CDD" id="cd16975">
    <property type="entry name" value="HATPase_SpaK_NisK-like"/>
    <property type="match status" value="1"/>
</dbReference>
<reference evidence="13" key="1">
    <citation type="submission" date="2016-08" db="EMBL/GenBank/DDBJ databases">
        <title>Comparative genomics of Lactococcus lactis strain WFLU12 isolated from the gastrointestinal tract of wild olive flounder (Paralichythys olivaceus).</title>
        <authorList>
            <person name="Nguyen T.L."/>
            <person name="Kim D.-H."/>
        </authorList>
    </citation>
    <scope>NUCLEOTIDE SEQUENCE [LARGE SCALE GENOMIC DNA]</scope>
    <source>
        <strain evidence="13">WFLU12</strain>
    </source>
</reference>
<keyword evidence="7" id="KW-0902">Two-component regulatory system</keyword>
<dbReference type="InterPro" id="IPR005467">
    <property type="entry name" value="His_kinase_dom"/>
</dbReference>
<evidence type="ECO:0000259" key="9">
    <source>
        <dbReference type="PROSITE" id="PS50109"/>
    </source>
</evidence>
<dbReference type="InterPro" id="IPR044082">
    <property type="entry name" value="SpaK_NisK-like_HATPase"/>
</dbReference>
<evidence type="ECO:0000313" key="11">
    <source>
        <dbReference type="EMBL" id="PLW60627.1"/>
    </source>
</evidence>
<dbReference type="PROSITE" id="PS50109">
    <property type="entry name" value="HIS_KIN"/>
    <property type="match status" value="1"/>
</dbReference>
<dbReference type="Pfam" id="PF00512">
    <property type="entry name" value="HisKA"/>
    <property type="match status" value="1"/>
</dbReference>
<dbReference type="GO" id="GO:0000155">
    <property type="term" value="F:phosphorelay sensor kinase activity"/>
    <property type="evidence" value="ECO:0007669"/>
    <property type="project" value="InterPro"/>
</dbReference>
<dbReference type="InterPro" id="IPR036890">
    <property type="entry name" value="HATPase_C_sf"/>
</dbReference>
<proteinExistence type="predicted"/>
<name>A0A0V8CEC9_LACLL</name>
<keyword evidence="5 11" id="KW-0808">Transferase</keyword>
<dbReference type="GO" id="GO:0016036">
    <property type="term" value="P:cellular response to phosphate starvation"/>
    <property type="evidence" value="ECO:0007669"/>
    <property type="project" value="TreeGrafter"/>
</dbReference>
<dbReference type="InterPro" id="IPR008358">
    <property type="entry name" value="Sig_transdc_His_kin/Pase_MprB"/>
</dbReference>
<evidence type="ECO:0000256" key="1">
    <source>
        <dbReference type="ARBA" id="ARBA00000085"/>
    </source>
</evidence>
<keyword evidence="8" id="KW-1133">Transmembrane helix</keyword>
<dbReference type="EMBL" id="PKRZ01000001">
    <property type="protein sequence ID" value="PLW60627.1"/>
    <property type="molecule type" value="Genomic_DNA"/>
</dbReference>
<dbReference type="PANTHER" id="PTHR45453:SF1">
    <property type="entry name" value="PHOSPHATE REGULON SENSOR PROTEIN PHOR"/>
    <property type="match status" value="1"/>
</dbReference>
<feature type="transmembrane region" description="Helical" evidence="8">
    <location>
        <begin position="146"/>
        <end position="167"/>
    </location>
</feature>
<comment type="subcellular location">
    <subcellularLocation>
        <location evidence="2">Membrane</location>
    </subcellularLocation>
</comment>
<evidence type="ECO:0000256" key="2">
    <source>
        <dbReference type="ARBA" id="ARBA00004370"/>
    </source>
</evidence>
<dbReference type="EMBL" id="CP015904">
    <property type="protein sequence ID" value="ARE12958.1"/>
    <property type="molecule type" value="Genomic_DNA"/>
</dbReference>
<evidence type="ECO:0000256" key="3">
    <source>
        <dbReference type="ARBA" id="ARBA00012438"/>
    </source>
</evidence>
<evidence type="ECO:0000256" key="7">
    <source>
        <dbReference type="ARBA" id="ARBA00023012"/>
    </source>
</evidence>
<feature type="transmembrane region" description="Helical" evidence="8">
    <location>
        <begin position="12"/>
        <end position="36"/>
    </location>
</feature>
<dbReference type="InterPro" id="IPR003594">
    <property type="entry name" value="HATPase_dom"/>
</dbReference>
<gene>
    <name evidence="11" type="primary">nisK</name>
    <name evidence="11" type="ORF">CYU10_001657</name>
    <name evidence="10" type="ORF">LLUC11_0623</name>
</gene>
<evidence type="ECO:0000313" key="10">
    <source>
        <dbReference type="EMBL" id="ARE12958.1"/>
    </source>
</evidence>
<evidence type="ECO:0000256" key="8">
    <source>
        <dbReference type="SAM" id="Phobius"/>
    </source>
</evidence>
<evidence type="ECO:0000313" key="12">
    <source>
        <dbReference type="Proteomes" id="UP000192067"/>
    </source>
</evidence>
<evidence type="ECO:0000256" key="5">
    <source>
        <dbReference type="ARBA" id="ARBA00022679"/>
    </source>
</evidence>
<dbReference type="Gene3D" id="3.30.565.10">
    <property type="entry name" value="Histidine kinase-like ATPase, C-terminal domain"/>
    <property type="match status" value="1"/>
</dbReference>
<evidence type="ECO:0000256" key="4">
    <source>
        <dbReference type="ARBA" id="ARBA00022553"/>
    </source>
</evidence>
<feature type="domain" description="Histidine kinase" evidence="9">
    <location>
        <begin position="235"/>
        <end position="447"/>
    </location>
</feature>
<reference evidence="11" key="2">
    <citation type="submission" date="2016-08" db="EMBL/GenBank/DDBJ databases">
        <title>Genome-wide comparison reveals a probiotic strain Lactococcus lactis WFLU12 isolated from the gastrointestinal tract of olive flounder (Paralichythys olivaceus) harboring genes supporting probiotic action.</title>
        <authorList>
            <person name="Nguyen T.L."/>
        </authorList>
    </citation>
    <scope>NUCLEOTIDE SEQUENCE</scope>
    <source>
        <strain evidence="11">WFLU12</strain>
    </source>
</reference>
<dbReference type="EC" id="2.7.13.3" evidence="3"/>
<accession>A0A0V8CEC9</accession>
<keyword evidence="4" id="KW-0597">Phosphoprotein</keyword>
<dbReference type="PANTHER" id="PTHR45453">
    <property type="entry name" value="PHOSPHATE REGULON SENSOR PROTEIN PHOR"/>
    <property type="match status" value="1"/>
</dbReference>
<dbReference type="InterPro" id="IPR050351">
    <property type="entry name" value="BphY/WalK/GraS-like"/>
</dbReference>
<dbReference type="SMART" id="SM00387">
    <property type="entry name" value="HATPase_c"/>
    <property type="match status" value="1"/>
</dbReference>
<dbReference type="SUPFAM" id="SSF55874">
    <property type="entry name" value="ATPase domain of HSP90 chaperone/DNA topoisomerase II/histidine kinase"/>
    <property type="match status" value="1"/>
</dbReference>
<dbReference type="SUPFAM" id="SSF47384">
    <property type="entry name" value="Homodimeric domain of signal transducing histidine kinase"/>
    <property type="match status" value="1"/>
</dbReference>
<sequence length="447" mass="51375">MGKKYSMRRRIWQAVIEIIIGTCLLILLLLGLTFFLRQIGQISGSETIRLSLDSDNLTISDIERDMKHYPYDYIIFDNDTSKILGGHYVKSDVPSFVASKQSSHNITEGEITYTYSSNKHFSVVLRQNSMPEFTNHTLRSISYNQFTYLFFFLGEIILIIFSVYHLIREFSKNFQAVQKIALKMGEITTFPEQEESKIIEFDQVLNNLYSKSKELAFLIEAERHEKHDLSFQVAALSHDVKTPLTVLKGNIELLEMTEVNEQQADFIESMKNSLTVFDKYFNTMISYTKLLNDENDYKARISLEDFLIDLSVELEELSTTYQVDYQLVKKTDLTTFYGNTLALSRALINIFVNACQYAKEGEKIVSLSIYDDEKYLYFEIWNNGHPFSEQAKKNAGKLFFTEDTGRSGKHYGIGLSFAQGVALKHQGNLILSNPQKGGAEVILKIKK</sequence>
<organism evidence="11 13">
    <name type="scientific">Lactococcus lactis subsp. lactis</name>
    <name type="common">Streptococcus lactis</name>
    <dbReference type="NCBI Taxonomy" id="1360"/>
    <lineage>
        <taxon>Bacteria</taxon>
        <taxon>Bacillati</taxon>
        <taxon>Bacillota</taxon>
        <taxon>Bacilli</taxon>
        <taxon>Lactobacillales</taxon>
        <taxon>Streptococcaceae</taxon>
        <taxon>Lactococcus</taxon>
    </lineage>
</organism>
<dbReference type="Pfam" id="PF02518">
    <property type="entry name" value="HATPase_c"/>
    <property type="match status" value="1"/>
</dbReference>